<organism evidence="2 3">
    <name type="scientific">Microvirga flocculans</name>
    <dbReference type="NCBI Taxonomy" id="217168"/>
    <lineage>
        <taxon>Bacteria</taxon>
        <taxon>Pseudomonadati</taxon>
        <taxon>Pseudomonadota</taxon>
        <taxon>Alphaproteobacteria</taxon>
        <taxon>Hyphomicrobiales</taxon>
        <taxon>Methylobacteriaceae</taxon>
        <taxon>Microvirga</taxon>
    </lineage>
</organism>
<reference evidence="2 3" key="1">
    <citation type="submission" date="2020-08" db="EMBL/GenBank/DDBJ databases">
        <title>Genomic Encyclopedia of Type Strains, Phase IV (KMG-IV): sequencing the most valuable type-strain genomes for metagenomic binning, comparative biology and taxonomic classification.</title>
        <authorList>
            <person name="Goeker M."/>
        </authorList>
    </citation>
    <scope>NUCLEOTIDE SEQUENCE [LARGE SCALE GENOMIC DNA]</scope>
    <source>
        <strain evidence="2 3">DSM 15743</strain>
    </source>
</reference>
<evidence type="ECO:0000256" key="1">
    <source>
        <dbReference type="SAM" id="SignalP"/>
    </source>
</evidence>
<dbReference type="RefSeq" id="WP_027314806.1">
    <property type="nucleotide sequence ID" value="NZ_JACIDC010000002.1"/>
</dbReference>
<keyword evidence="1" id="KW-0732">Signal</keyword>
<dbReference type="EMBL" id="JACIDC010000002">
    <property type="protein sequence ID" value="MBB4038939.1"/>
    <property type="molecule type" value="Genomic_DNA"/>
</dbReference>
<evidence type="ECO:0000313" key="2">
    <source>
        <dbReference type="EMBL" id="MBB4038939.1"/>
    </source>
</evidence>
<feature type="signal peptide" evidence="1">
    <location>
        <begin position="1"/>
        <end position="20"/>
    </location>
</feature>
<dbReference type="AlphaFoldDB" id="A0A7W6IDR0"/>
<comment type="caution">
    <text evidence="2">The sequence shown here is derived from an EMBL/GenBank/DDBJ whole genome shotgun (WGS) entry which is preliminary data.</text>
</comment>
<proteinExistence type="predicted"/>
<evidence type="ECO:0000313" key="3">
    <source>
        <dbReference type="Proteomes" id="UP000519439"/>
    </source>
</evidence>
<sequence length="92" mass="10195">MYDYLLVYYMLTSAAVPVTAANPTANVLPRTDAWGRVAAVSVQERFGSQEQCRQRIEAIRFRAAQTNVPSERFELDCHPVPRPGAVIPSSAN</sequence>
<gene>
    <name evidence="2" type="ORF">GGR34_000574</name>
</gene>
<protein>
    <submittedName>
        <fullName evidence="2">Uncharacterized protein</fullName>
    </submittedName>
</protein>
<dbReference type="Proteomes" id="UP000519439">
    <property type="component" value="Unassembled WGS sequence"/>
</dbReference>
<feature type="chain" id="PRO_5030543466" evidence="1">
    <location>
        <begin position="21"/>
        <end position="92"/>
    </location>
</feature>
<accession>A0A7W6IDR0</accession>
<name>A0A7W6IDR0_9HYPH</name>
<keyword evidence="3" id="KW-1185">Reference proteome</keyword>